<dbReference type="InterPro" id="IPR057431">
    <property type="entry name" value="LdpA_Fe-S-bd"/>
</dbReference>
<dbReference type="PROSITE" id="PS51379">
    <property type="entry name" value="4FE4S_FER_2"/>
    <property type="match status" value="3"/>
</dbReference>
<reference evidence="6 7" key="1">
    <citation type="submission" date="2016-09" db="EMBL/GenBank/DDBJ databases">
        <authorList>
            <person name="Capua I."/>
            <person name="De Benedictis P."/>
            <person name="Joannis T."/>
            <person name="Lombin L.H."/>
            <person name="Cattoli G."/>
        </authorList>
    </citation>
    <scope>NUCLEOTIDE SEQUENCE [LARGE SCALE GENOMIC DNA]</scope>
    <source>
        <strain evidence="6 7">GB001</strain>
    </source>
</reference>
<evidence type="ECO:0000313" key="6">
    <source>
        <dbReference type="EMBL" id="SCM54765.1"/>
    </source>
</evidence>
<dbReference type="SUPFAM" id="SSF54862">
    <property type="entry name" value="4Fe-4S ferredoxins"/>
    <property type="match status" value="2"/>
</dbReference>
<dbReference type="OrthoDB" id="9800260at2"/>
<feature type="domain" description="4Fe-4S ferredoxin-type" evidence="5">
    <location>
        <begin position="44"/>
        <end position="74"/>
    </location>
</feature>
<dbReference type="Gene3D" id="3.30.70.20">
    <property type="match status" value="2"/>
</dbReference>
<dbReference type="GO" id="GO:0051539">
    <property type="term" value="F:4 iron, 4 sulfur cluster binding"/>
    <property type="evidence" value="ECO:0007669"/>
    <property type="project" value="UniProtKB-KW"/>
</dbReference>
<gene>
    <name evidence="6" type="ORF">BN1044_04276</name>
</gene>
<keyword evidence="1" id="KW-0004">4Fe-4S</keyword>
<accession>A0A1C6Z6U6</accession>
<dbReference type="GO" id="GO:0046872">
    <property type="term" value="F:metal ion binding"/>
    <property type="evidence" value="ECO:0007669"/>
    <property type="project" value="UniProtKB-KW"/>
</dbReference>
<dbReference type="Proteomes" id="UP000094844">
    <property type="component" value="Unassembled WGS sequence"/>
</dbReference>
<dbReference type="Pfam" id="PF25160">
    <property type="entry name" value="LdpA_Fe-S-bd"/>
    <property type="match status" value="1"/>
</dbReference>
<evidence type="ECO:0000256" key="1">
    <source>
        <dbReference type="ARBA" id="ARBA00022485"/>
    </source>
</evidence>
<organism evidence="6 7">
    <name type="scientific">Hafnia alvei</name>
    <dbReference type="NCBI Taxonomy" id="569"/>
    <lineage>
        <taxon>Bacteria</taxon>
        <taxon>Pseudomonadati</taxon>
        <taxon>Pseudomonadota</taxon>
        <taxon>Gammaproteobacteria</taxon>
        <taxon>Enterobacterales</taxon>
        <taxon>Hafniaceae</taxon>
        <taxon>Hafnia</taxon>
    </lineage>
</organism>
<evidence type="ECO:0000256" key="4">
    <source>
        <dbReference type="ARBA" id="ARBA00023014"/>
    </source>
</evidence>
<evidence type="ECO:0000313" key="7">
    <source>
        <dbReference type="Proteomes" id="UP000094844"/>
    </source>
</evidence>
<dbReference type="Pfam" id="PF12838">
    <property type="entry name" value="Fer4_7"/>
    <property type="match status" value="1"/>
</dbReference>
<dbReference type="InterPro" id="IPR017900">
    <property type="entry name" value="4Fe4S_Fe_S_CS"/>
</dbReference>
<dbReference type="PANTHER" id="PTHR24960">
    <property type="entry name" value="PHOTOSYSTEM I IRON-SULFUR CENTER-RELATED"/>
    <property type="match status" value="1"/>
</dbReference>
<evidence type="ECO:0000256" key="2">
    <source>
        <dbReference type="ARBA" id="ARBA00022723"/>
    </source>
</evidence>
<feature type="domain" description="4Fe-4S ferredoxin-type" evidence="5">
    <location>
        <begin position="179"/>
        <end position="208"/>
    </location>
</feature>
<feature type="domain" description="4Fe-4S ferredoxin-type" evidence="5">
    <location>
        <begin position="209"/>
        <end position="237"/>
    </location>
</feature>
<keyword evidence="3" id="KW-0408">Iron</keyword>
<sequence>MDFLSLKKARPSVGRACLRNRLRHSVCQACQDACPLGAIRLNNGSADIDADSCIGCARCLFVCPASAIENLAPPQRAYRDSALVAPLSLIPPTTEELRLWHSQHHIRSVEIHPDEHHGWLVSIAELNRHLDLVGETMWTLAPPPQNNINAGRRRWLQINRVTAGTKAVSPAAASPTATLAIIMDTNSCYLCGACAKICPQQAITLSEQELTLDPHRCNGCKACENVCFPKAIEVKLSATALLTNYAVFKATCSSCQQTFASWREDVDRCHICKRHTYGMREA</sequence>
<name>A0A1C6Z6U6_HAFAL</name>
<keyword evidence="4" id="KW-0411">Iron-sulfur</keyword>
<dbReference type="AlphaFoldDB" id="A0A1C6Z6U6"/>
<evidence type="ECO:0000256" key="3">
    <source>
        <dbReference type="ARBA" id="ARBA00023004"/>
    </source>
</evidence>
<dbReference type="InterPro" id="IPR050157">
    <property type="entry name" value="PSI_iron-sulfur_center"/>
</dbReference>
<dbReference type="InterPro" id="IPR017896">
    <property type="entry name" value="4Fe4S_Fe-S-bd"/>
</dbReference>
<proteinExistence type="predicted"/>
<protein>
    <submittedName>
        <fullName evidence="6">4Fe-4S dicluster domain-containing protein</fullName>
    </submittedName>
</protein>
<evidence type="ECO:0000259" key="5">
    <source>
        <dbReference type="PROSITE" id="PS51379"/>
    </source>
</evidence>
<dbReference type="RefSeq" id="WP_072310373.1">
    <property type="nucleotide sequence ID" value="NZ_FMIQ01000081.1"/>
</dbReference>
<keyword evidence="2" id="KW-0479">Metal-binding</keyword>
<dbReference type="EMBL" id="FMIQ01000081">
    <property type="protein sequence ID" value="SCM54765.1"/>
    <property type="molecule type" value="Genomic_DNA"/>
</dbReference>
<dbReference type="PROSITE" id="PS00198">
    <property type="entry name" value="4FE4S_FER_1"/>
    <property type="match status" value="2"/>
</dbReference>
<dbReference type="PANTHER" id="PTHR24960:SF79">
    <property type="entry name" value="PHOTOSYSTEM I IRON-SULFUR CENTER"/>
    <property type="match status" value="1"/>
</dbReference>